<sequence>MQTILGAGGAIGGPLAKELRAYTDQIRLVSRKPQKVNEGDILHPADLTDRNEVFRAVEGSEVVYLVIGFPYNIKIWSKEWPALMRNTIDACKQYKARLVFFDNVYMYDRNAIPHMTEESPINPSSKKGRVRAEIAQLLLDEIKQGGLTALIARAADFYGPVKGNTSVLNELVFKNLQKGKRANWFASADKKHTYTYVPDAAKGTAILGNTADAYNQVWHLPTNPNGLTGREFVALFGKHMKMDAKLSVMPQWMASAVGLFVPIMKELAEMFYQYDRDYIFDSGKFNRRFNFRPAEYEAGVIDTVRNG</sequence>
<evidence type="ECO:0000313" key="3">
    <source>
        <dbReference type="Proteomes" id="UP000279089"/>
    </source>
</evidence>
<evidence type="ECO:0000259" key="1">
    <source>
        <dbReference type="Pfam" id="PF01370"/>
    </source>
</evidence>
<evidence type="ECO:0000313" key="2">
    <source>
        <dbReference type="EMBL" id="RPD41726.1"/>
    </source>
</evidence>
<name>A0A3N4MI46_9BACT</name>
<gene>
    <name evidence="2" type="ORF">EG028_06035</name>
</gene>
<reference evidence="3" key="1">
    <citation type="submission" date="2018-11" db="EMBL/GenBank/DDBJ databases">
        <title>Chitinophaga lutea sp.nov., isolate from arsenic contaminated soil.</title>
        <authorList>
            <person name="Zong Y."/>
        </authorList>
    </citation>
    <scope>NUCLEOTIDE SEQUENCE [LARGE SCALE GENOMIC DNA]</scope>
    <source>
        <strain evidence="3">YLT18</strain>
    </source>
</reference>
<dbReference type="Proteomes" id="UP000279089">
    <property type="component" value="Unassembled WGS sequence"/>
</dbReference>
<proteinExistence type="predicted"/>
<dbReference type="InterPro" id="IPR050177">
    <property type="entry name" value="Lipid_A_modif_metabolic_enz"/>
</dbReference>
<dbReference type="EMBL" id="RMBX01000003">
    <property type="protein sequence ID" value="RPD41726.1"/>
    <property type="molecule type" value="Genomic_DNA"/>
</dbReference>
<dbReference type="InterPro" id="IPR036291">
    <property type="entry name" value="NAD(P)-bd_dom_sf"/>
</dbReference>
<accession>A0A3N4MI46</accession>
<dbReference type="SUPFAM" id="SSF51735">
    <property type="entry name" value="NAD(P)-binding Rossmann-fold domains"/>
    <property type="match status" value="1"/>
</dbReference>
<dbReference type="PANTHER" id="PTHR43245">
    <property type="entry name" value="BIFUNCTIONAL POLYMYXIN RESISTANCE PROTEIN ARNA"/>
    <property type="match status" value="1"/>
</dbReference>
<dbReference type="Pfam" id="PF01370">
    <property type="entry name" value="Epimerase"/>
    <property type="match status" value="1"/>
</dbReference>
<keyword evidence="3" id="KW-1185">Reference proteome</keyword>
<feature type="domain" description="NAD-dependent epimerase/dehydratase" evidence="1">
    <location>
        <begin position="4"/>
        <end position="210"/>
    </location>
</feature>
<dbReference type="InterPro" id="IPR001509">
    <property type="entry name" value="Epimerase_deHydtase"/>
</dbReference>
<organism evidence="2 3">
    <name type="scientific">Chitinophaga barathri</name>
    <dbReference type="NCBI Taxonomy" id="1647451"/>
    <lineage>
        <taxon>Bacteria</taxon>
        <taxon>Pseudomonadati</taxon>
        <taxon>Bacteroidota</taxon>
        <taxon>Chitinophagia</taxon>
        <taxon>Chitinophagales</taxon>
        <taxon>Chitinophagaceae</taxon>
        <taxon>Chitinophaga</taxon>
    </lineage>
</organism>
<dbReference type="AlphaFoldDB" id="A0A3N4MI46"/>
<dbReference type="Gene3D" id="3.40.50.720">
    <property type="entry name" value="NAD(P)-binding Rossmann-like Domain"/>
    <property type="match status" value="1"/>
</dbReference>
<dbReference type="PANTHER" id="PTHR43245:SF13">
    <property type="entry name" value="UDP-D-APIOSE_UDP-D-XYLOSE SYNTHASE 2"/>
    <property type="match status" value="1"/>
</dbReference>
<protein>
    <submittedName>
        <fullName evidence="2">NAD-dependent epimerase/dehydratase family protein</fullName>
    </submittedName>
</protein>
<comment type="caution">
    <text evidence="2">The sequence shown here is derived from an EMBL/GenBank/DDBJ whole genome shotgun (WGS) entry which is preliminary data.</text>
</comment>
<dbReference type="RefSeq" id="WP_120514665.1">
    <property type="nucleotide sequence ID" value="NZ_QXZY01000002.1"/>
</dbReference>
<dbReference type="OrthoDB" id="112777at2"/>